<dbReference type="OrthoDB" id="10031901at2759"/>
<comment type="caution">
    <text evidence="2">The sequence shown here is derived from an EMBL/GenBank/DDBJ whole genome shotgun (WGS) entry which is preliminary data.</text>
</comment>
<accession>A0A6A4VWU4</accession>
<feature type="region of interest" description="Disordered" evidence="1">
    <location>
        <begin position="230"/>
        <end position="276"/>
    </location>
</feature>
<gene>
    <name evidence="2" type="ORF">FJT64_006459</name>
</gene>
<organism evidence="2 3">
    <name type="scientific">Amphibalanus amphitrite</name>
    <name type="common">Striped barnacle</name>
    <name type="synonym">Balanus amphitrite</name>
    <dbReference type="NCBI Taxonomy" id="1232801"/>
    <lineage>
        <taxon>Eukaryota</taxon>
        <taxon>Metazoa</taxon>
        <taxon>Ecdysozoa</taxon>
        <taxon>Arthropoda</taxon>
        <taxon>Crustacea</taxon>
        <taxon>Multicrustacea</taxon>
        <taxon>Cirripedia</taxon>
        <taxon>Thoracica</taxon>
        <taxon>Thoracicalcarea</taxon>
        <taxon>Balanomorpha</taxon>
        <taxon>Balanoidea</taxon>
        <taxon>Balanidae</taxon>
        <taxon>Amphibalaninae</taxon>
        <taxon>Amphibalanus</taxon>
    </lineage>
</organism>
<feature type="compositionally biased region" description="Polar residues" evidence="1">
    <location>
        <begin position="238"/>
        <end position="254"/>
    </location>
</feature>
<dbReference type="Proteomes" id="UP000440578">
    <property type="component" value="Unassembled WGS sequence"/>
</dbReference>
<protein>
    <recommendedName>
        <fullName evidence="4">SWIM-type domain-containing protein</fullName>
    </recommendedName>
</protein>
<evidence type="ECO:0000313" key="2">
    <source>
        <dbReference type="EMBL" id="KAF0296074.1"/>
    </source>
</evidence>
<name>A0A6A4VWU4_AMPAM</name>
<dbReference type="EMBL" id="VIIS01001583">
    <property type="protein sequence ID" value="KAF0296074.1"/>
    <property type="molecule type" value="Genomic_DNA"/>
</dbReference>
<dbReference type="AlphaFoldDB" id="A0A6A4VWU4"/>
<sequence length="301" mass="33568">MTSVDDLWQERKKLWRGPSARLSEIRQRHAAAAELVAARTAAAHRLSDAARPTWLVGPFAETDHQYIRIEQHHRLCPFGCQLRCEDCGVCAHQFTCQCQDWVSHKLPCRHMHYLCMVVEDLLGPPAPPDQEQDNAPGFAELDDTPGAAEMDDLPCVSPARELPPVTPSTSRPEEGAARRQQVVTKMQEALSAIERLPDTLSEESYQRILAQLVVLERLVALEVRPQTPVPVLLPSTEDGGQTSNAKSDPHSTPASKRRQRTGQSRGRRRTKSSTAQRVAVNLVASDVDLENLLVIQQDHCY</sequence>
<evidence type="ECO:0000313" key="3">
    <source>
        <dbReference type="Proteomes" id="UP000440578"/>
    </source>
</evidence>
<reference evidence="2 3" key="1">
    <citation type="submission" date="2019-07" db="EMBL/GenBank/DDBJ databases">
        <title>Draft genome assembly of a fouling barnacle, Amphibalanus amphitrite (Darwin, 1854): The first reference genome for Thecostraca.</title>
        <authorList>
            <person name="Kim W."/>
        </authorList>
    </citation>
    <scope>NUCLEOTIDE SEQUENCE [LARGE SCALE GENOMIC DNA]</scope>
    <source>
        <strain evidence="2">SNU_AA5</strain>
        <tissue evidence="2">Soma without cirri and trophi</tissue>
    </source>
</reference>
<evidence type="ECO:0000256" key="1">
    <source>
        <dbReference type="SAM" id="MobiDB-lite"/>
    </source>
</evidence>
<feature type="compositionally biased region" description="Basic residues" evidence="1">
    <location>
        <begin position="255"/>
        <end position="271"/>
    </location>
</feature>
<keyword evidence="3" id="KW-1185">Reference proteome</keyword>
<proteinExistence type="predicted"/>
<evidence type="ECO:0008006" key="4">
    <source>
        <dbReference type="Google" id="ProtNLM"/>
    </source>
</evidence>
<feature type="region of interest" description="Disordered" evidence="1">
    <location>
        <begin position="125"/>
        <end position="183"/>
    </location>
</feature>